<evidence type="ECO:0000256" key="3">
    <source>
        <dbReference type="ARBA" id="ARBA00022980"/>
    </source>
</evidence>
<evidence type="ECO:0000313" key="12">
    <source>
        <dbReference type="Proteomes" id="UP000236340"/>
    </source>
</evidence>
<dbReference type="CDD" id="cd00392">
    <property type="entry name" value="Ribosomal_L13"/>
    <property type="match status" value="1"/>
</dbReference>
<sequence>MSTKAAKPATVQKNWFVVDLEGKVLGRAAAQIAHVLRGKHKPIYTPHVDTGDFVVVLNADKVKLTGNKLAAKTYYRHSGFPGGLKEITAEKLLEKKPEELIKAAVKGMLPKNKLGRQMFRKLKVYAGAEHPHAAQQPKNLDIQG</sequence>
<keyword evidence="11" id="KW-1185">Reference proteome</keyword>
<keyword evidence="4 6" id="KW-0687">Ribonucleoprotein</keyword>
<reference evidence="9 11" key="1">
    <citation type="submission" date="2017-03" db="EMBL/GenBank/DDBJ databases">
        <title>Genome sequence of Geothermobacter sp. EPR-M, Deep-Sea Iron Reducer.</title>
        <authorList>
            <person name="Tully B."/>
            <person name="Savalia P."/>
            <person name="Abuyen K."/>
            <person name="Baughan C."/>
            <person name="Romero E."/>
            <person name="Ronkowski C."/>
            <person name="Torres B."/>
            <person name="Tremblay J."/>
            <person name="Trujillo A."/>
            <person name="Tyler M."/>
            <person name="Perez-Rodriguez I."/>
            <person name="Amend J."/>
        </authorList>
    </citation>
    <scope>NUCLEOTIDE SEQUENCE [LARGE SCALE GENOMIC DNA]</scope>
    <source>
        <strain evidence="9 11">EPR-M</strain>
    </source>
</reference>
<dbReference type="InterPro" id="IPR036899">
    <property type="entry name" value="Ribosomal_uL13_sf"/>
</dbReference>
<organism evidence="9 11">
    <name type="scientific">Geothermobacter hydrogeniphilus</name>
    <dbReference type="NCBI Taxonomy" id="1969733"/>
    <lineage>
        <taxon>Bacteria</taxon>
        <taxon>Pseudomonadati</taxon>
        <taxon>Thermodesulfobacteriota</taxon>
        <taxon>Desulfuromonadia</taxon>
        <taxon>Desulfuromonadales</taxon>
        <taxon>Geothermobacteraceae</taxon>
        <taxon>Geothermobacter</taxon>
    </lineage>
</organism>
<name>A0A1X0Y339_9BACT</name>
<protein>
    <recommendedName>
        <fullName evidence="5 6">Large ribosomal subunit protein uL13</fullName>
    </recommendedName>
</protein>
<dbReference type="InterPro" id="IPR023563">
    <property type="entry name" value="Ribosomal_uL13_CS"/>
</dbReference>
<dbReference type="GO" id="GO:0003735">
    <property type="term" value="F:structural constituent of ribosome"/>
    <property type="evidence" value="ECO:0007669"/>
    <property type="project" value="InterPro"/>
</dbReference>
<keyword evidence="3 6" id="KW-0689">Ribosomal protein</keyword>
<evidence type="ECO:0000313" key="10">
    <source>
        <dbReference type="EMBL" id="PNU19800.1"/>
    </source>
</evidence>
<evidence type="ECO:0000256" key="4">
    <source>
        <dbReference type="ARBA" id="ARBA00023274"/>
    </source>
</evidence>
<dbReference type="PROSITE" id="PS00783">
    <property type="entry name" value="RIBOSOMAL_L13"/>
    <property type="match status" value="1"/>
</dbReference>
<dbReference type="PANTHER" id="PTHR11545">
    <property type="entry name" value="RIBOSOMAL PROTEIN L13"/>
    <property type="match status" value="1"/>
</dbReference>
<dbReference type="Gene3D" id="3.90.1180.10">
    <property type="entry name" value="Ribosomal protein L13"/>
    <property type="match status" value="1"/>
</dbReference>
<evidence type="ECO:0000256" key="1">
    <source>
        <dbReference type="ARBA" id="ARBA00006227"/>
    </source>
</evidence>
<dbReference type="FunFam" id="3.90.1180.10:FF:000001">
    <property type="entry name" value="50S ribosomal protein L13"/>
    <property type="match status" value="1"/>
</dbReference>
<evidence type="ECO:0000256" key="2">
    <source>
        <dbReference type="ARBA" id="ARBA00011838"/>
    </source>
</evidence>
<dbReference type="RefSeq" id="WP_085010551.1">
    <property type="nucleotide sequence ID" value="NZ_NAAD01000011.1"/>
</dbReference>
<dbReference type="InterPro" id="IPR005823">
    <property type="entry name" value="Ribosomal_uL13_bac-type"/>
</dbReference>
<dbReference type="Proteomes" id="UP000236340">
    <property type="component" value="Unassembled WGS sequence"/>
</dbReference>
<evidence type="ECO:0000256" key="6">
    <source>
        <dbReference type="HAMAP-Rule" id="MF_01366"/>
    </source>
</evidence>
<dbReference type="Pfam" id="PF00572">
    <property type="entry name" value="Ribosomal_L13"/>
    <property type="match status" value="1"/>
</dbReference>
<dbReference type="PIRSF" id="PIRSF002181">
    <property type="entry name" value="Ribosomal_L13"/>
    <property type="match status" value="1"/>
</dbReference>
<dbReference type="GO" id="GO:0006412">
    <property type="term" value="P:translation"/>
    <property type="evidence" value="ECO:0007669"/>
    <property type="project" value="UniProtKB-UniRule"/>
</dbReference>
<dbReference type="HAMAP" id="MF_01366">
    <property type="entry name" value="Ribosomal_uL13"/>
    <property type="match status" value="1"/>
</dbReference>
<dbReference type="GO" id="GO:0003729">
    <property type="term" value="F:mRNA binding"/>
    <property type="evidence" value="ECO:0007669"/>
    <property type="project" value="TreeGrafter"/>
</dbReference>
<evidence type="ECO:0000313" key="9">
    <source>
        <dbReference type="EMBL" id="ORJ59507.1"/>
    </source>
</evidence>
<dbReference type="GO" id="GO:0022625">
    <property type="term" value="C:cytosolic large ribosomal subunit"/>
    <property type="evidence" value="ECO:0007669"/>
    <property type="project" value="TreeGrafter"/>
</dbReference>
<comment type="function">
    <text evidence="6 8">This protein is one of the early assembly proteins of the 50S ribosomal subunit, although it is not seen to bind rRNA by itself. It is important during the early stages of 50S assembly.</text>
</comment>
<comment type="caution">
    <text evidence="9">The sequence shown here is derived from an EMBL/GenBank/DDBJ whole genome shotgun (WGS) entry which is preliminary data.</text>
</comment>
<evidence type="ECO:0000313" key="11">
    <source>
        <dbReference type="Proteomes" id="UP000193136"/>
    </source>
</evidence>
<dbReference type="STRING" id="1969733.B5V00_09485"/>
<dbReference type="SUPFAM" id="SSF52161">
    <property type="entry name" value="Ribosomal protein L13"/>
    <property type="match status" value="1"/>
</dbReference>
<dbReference type="AlphaFoldDB" id="A0A1X0Y339"/>
<dbReference type="Proteomes" id="UP000193136">
    <property type="component" value="Unassembled WGS sequence"/>
</dbReference>
<gene>
    <name evidence="6 8" type="primary">rplM</name>
    <name evidence="9" type="ORF">B5V00_09485</name>
    <name evidence="10" type="ORF">C2E25_10845</name>
</gene>
<comment type="subunit">
    <text evidence="2 6">Part of the 50S ribosomal subunit.</text>
</comment>
<dbReference type="PANTHER" id="PTHR11545:SF2">
    <property type="entry name" value="LARGE RIBOSOMAL SUBUNIT PROTEIN UL13M"/>
    <property type="match status" value="1"/>
</dbReference>
<proteinExistence type="inferred from homology"/>
<dbReference type="GO" id="GO:0017148">
    <property type="term" value="P:negative regulation of translation"/>
    <property type="evidence" value="ECO:0007669"/>
    <property type="project" value="TreeGrafter"/>
</dbReference>
<accession>A0A2K2H9A4</accession>
<dbReference type="NCBIfam" id="TIGR01066">
    <property type="entry name" value="rplM_bact"/>
    <property type="match status" value="1"/>
</dbReference>
<dbReference type="EMBL" id="NAAD01000011">
    <property type="protein sequence ID" value="ORJ59507.1"/>
    <property type="molecule type" value="Genomic_DNA"/>
</dbReference>
<comment type="similarity">
    <text evidence="1 6 7">Belongs to the universal ribosomal protein uL13 family.</text>
</comment>
<reference evidence="10 12" key="2">
    <citation type="journal article" date="2018" name="Genome Announc.">
        <title>Genome Sequence of Geothermobacter sp. HR-1 Iron Reducer from the Loihi Seamount.</title>
        <authorList>
            <person name="Smith H."/>
            <person name="Abuyen K."/>
            <person name="Tremblay J."/>
            <person name="Savalia P."/>
            <person name="Perez-Rodriguez I."/>
            <person name="Emerson D."/>
            <person name="Tully B."/>
            <person name="Amend J."/>
        </authorList>
    </citation>
    <scope>NUCLEOTIDE SEQUENCE [LARGE SCALE GENOMIC DNA]</scope>
    <source>
        <strain evidence="10 12">HR-1</strain>
    </source>
</reference>
<dbReference type="OrthoDB" id="9801330at2"/>
<dbReference type="EMBL" id="PPFX01000023">
    <property type="protein sequence ID" value="PNU19800.1"/>
    <property type="molecule type" value="Genomic_DNA"/>
</dbReference>
<dbReference type="InterPro" id="IPR005822">
    <property type="entry name" value="Ribosomal_uL13"/>
</dbReference>
<evidence type="ECO:0000256" key="7">
    <source>
        <dbReference type="RuleBase" id="RU003877"/>
    </source>
</evidence>
<evidence type="ECO:0000256" key="8">
    <source>
        <dbReference type="RuleBase" id="RU003878"/>
    </source>
</evidence>
<accession>A0A1X0Y339</accession>
<evidence type="ECO:0000256" key="5">
    <source>
        <dbReference type="ARBA" id="ARBA00035201"/>
    </source>
</evidence>